<gene>
    <name evidence="1" type="ORF">S06H3_37195</name>
</gene>
<dbReference type="AlphaFoldDB" id="X1N446"/>
<sequence length="43" mass="4518">MFDLLIGGPGESEETARATIERVKELSIPLAGIAAGMRVYPGT</sequence>
<accession>X1N446</accession>
<dbReference type="EMBL" id="BARV01022577">
    <property type="protein sequence ID" value="GAI21615.1"/>
    <property type="molecule type" value="Genomic_DNA"/>
</dbReference>
<protein>
    <submittedName>
        <fullName evidence="1">Uncharacterized protein</fullName>
    </submittedName>
</protein>
<evidence type="ECO:0000313" key="1">
    <source>
        <dbReference type="EMBL" id="GAI21615.1"/>
    </source>
</evidence>
<comment type="caution">
    <text evidence="1">The sequence shown here is derived from an EMBL/GenBank/DDBJ whole genome shotgun (WGS) entry which is preliminary data.</text>
</comment>
<name>X1N446_9ZZZZ</name>
<proteinExistence type="predicted"/>
<organism evidence="1">
    <name type="scientific">marine sediment metagenome</name>
    <dbReference type="NCBI Taxonomy" id="412755"/>
    <lineage>
        <taxon>unclassified sequences</taxon>
        <taxon>metagenomes</taxon>
        <taxon>ecological metagenomes</taxon>
    </lineage>
</organism>
<reference evidence="1" key="1">
    <citation type="journal article" date="2014" name="Front. Microbiol.">
        <title>High frequency of phylogenetically diverse reductive dehalogenase-homologous genes in deep subseafloor sedimentary metagenomes.</title>
        <authorList>
            <person name="Kawai M."/>
            <person name="Futagami T."/>
            <person name="Toyoda A."/>
            <person name="Takaki Y."/>
            <person name="Nishi S."/>
            <person name="Hori S."/>
            <person name="Arai W."/>
            <person name="Tsubouchi T."/>
            <person name="Morono Y."/>
            <person name="Uchiyama I."/>
            <person name="Ito T."/>
            <person name="Fujiyama A."/>
            <person name="Inagaki F."/>
            <person name="Takami H."/>
        </authorList>
    </citation>
    <scope>NUCLEOTIDE SEQUENCE</scope>
    <source>
        <strain evidence="1">Expedition CK06-06</strain>
    </source>
</reference>
<feature type="non-terminal residue" evidence="1">
    <location>
        <position position="43"/>
    </location>
</feature>